<evidence type="ECO:0000313" key="2">
    <source>
        <dbReference type="EMBL" id="QLG60736.1"/>
    </source>
</evidence>
<feature type="transmembrane region" description="Helical" evidence="1">
    <location>
        <begin position="215"/>
        <end position="235"/>
    </location>
</feature>
<organism evidence="2 3">
    <name type="scientific">Halorarum salinum</name>
    <dbReference type="NCBI Taxonomy" id="2743089"/>
    <lineage>
        <taxon>Archaea</taxon>
        <taxon>Methanobacteriati</taxon>
        <taxon>Methanobacteriota</taxon>
        <taxon>Stenosarchaea group</taxon>
        <taxon>Halobacteria</taxon>
        <taxon>Halobacteriales</taxon>
        <taxon>Haloferacaceae</taxon>
        <taxon>Halorarum</taxon>
    </lineage>
</organism>
<feature type="transmembrane region" description="Helical" evidence="1">
    <location>
        <begin position="285"/>
        <end position="305"/>
    </location>
</feature>
<keyword evidence="1" id="KW-0812">Transmembrane</keyword>
<proteinExistence type="predicted"/>
<dbReference type="KEGG" id="halu:HUG12_02835"/>
<dbReference type="EMBL" id="CP058579">
    <property type="protein sequence ID" value="QLG60736.1"/>
    <property type="molecule type" value="Genomic_DNA"/>
</dbReference>
<protein>
    <submittedName>
        <fullName evidence="2">Polymer-forming cytoskeletal protein</fullName>
    </submittedName>
</protein>
<keyword evidence="3" id="KW-1185">Reference proteome</keyword>
<dbReference type="OrthoDB" id="386917at2157"/>
<accession>A0A7D5Q895</accession>
<gene>
    <name evidence="2" type="ORF">HUG12_02835</name>
</gene>
<feature type="transmembrane region" description="Helical" evidence="1">
    <location>
        <begin position="317"/>
        <end position="350"/>
    </location>
</feature>
<keyword evidence="1" id="KW-0472">Membrane</keyword>
<name>A0A7D5Q895_9EURY</name>
<reference evidence="2 3" key="1">
    <citation type="submission" date="2020-06" db="EMBL/GenBank/DDBJ databases">
        <title>NJ-3-1, isolated from saline soil.</title>
        <authorList>
            <person name="Cui H.L."/>
            <person name="Shi X."/>
        </authorList>
    </citation>
    <scope>NUCLEOTIDE SEQUENCE [LARGE SCALE GENOMIC DNA]</scope>
    <source>
        <strain evidence="2 3">NJ-3-1</strain>
    </source>
</reference>
<dbReference type="Proteomes" id="UP000509626">
    <property type="component" value="Chromosome"/>
</dbReference>
<evidence type="ECO:0000313" key="3">
    <source>
        <dbReference type="Proteomes" id="UP000509626"/>
    </source>
</evidence>
<feature type="transmembrane region" description="Helical" evidence="1">
    <location>
        <begin position="256"/>
        <end position="279"/>
    </location>
</feature>
<keyword evidence="1" id="KW-1133">Transmembrane helix</keyword>
<evidence type="ECO:0000256" key="1">
    <source>
        <dbReference type="SAM" id="Phobius"/>
    </source>
</evidence>
<sequence>MSSRAARTARVERAEWATRAARATRVALAVALCALLAGGALVGPVASGGPSSADAVPSGPFTTVAVSPGETAEGPVTAADGRVVVAGTVEGDLHAYGGTVVLTEDAVVTGEVQAFGGRVVLAGDLRGPAIAYGGTVTVAETGTTREVNAGGETVRLAGEVGDATVLGATVVLAAGATVEGDLEYDARLDDRGGAVTGERRPTDALLGPAGTALRLGGRLPVLLPLLAGPLGVALARADPRTDALATRARDAPGRTLARGAGLAVGALLGTLLVAATVVGLPLLGLLVPVAAAGFLLSLAVATRAAGAATAARLPTSAAVWTVAVAVLAALVATLSAVGPLAVLALALWGAGAAAPRIRPL</sequence>
<dbReference type="AlphaFoldDB" id="A0A7D5Q895"/>
<dbReference type="GeneID" id="56036360"/>
<dbReference type="RefSeq" id="WP_179267322.1">
    <property type="nucleotide sequence ID" value="NZ_CP058579.1"/>
</dbReference>